<dbReference type="InterPro" id="IPR011551">
    <property type="entry name" value="NTP_PyrPHydrolase_MazG"/>
</dbReference>
<evidence type="ECO:0000313" key="3">
    <source>
        <dbReference type="Proteomes" id="UP000823772"/>
    </source>
</evidence>
<dbReference type="CDD" id="cd11529">
    <property type="entry name" value="NTP-PPase_MazG_Cterm"/>
    <property type="match status" value="1"/>
</dbReference>
<dbReference type="SUPFAM" id="SSF101386">
    <property type="entry name" value="all-alpha NTP pyrophosphatases"/>
    <property type="match status" value="1"/>
</dbReference>
<dbReference type="PANTHER" id="PTHR30522:SF0">
    <property type="entry name" value="NUCLEOSIDE TRIPHOSPHATE PYROPHOSPHOHYDROLASE"/>
    <property type="match status" value="1"/>
</dbReference>
<dbReference type="GO" id="GO:0046061">
    <property type="term" value="P:dATP catabolic process"/>
    <property type="evidence" value="ECO:0007669"/>
    <property type="project" value="TreeGrafter"/>
</dbReference>
<dbReference type="GO" id="GO:0006203">
    <property type="term" value="P:dGTP catabolic process"/>
    <property type="evidence" value="ECO:0007669"/>
    <property type="project" value="TreeGrafter"/>
</dbReference>
<dbReference type="NCBIfam" id="TIGR00444">
    <property type="entry name" value="mazG"/>
    <property type="match status" value="1"/>
</dbReference>
<dbReference type="EMBL" id="JADILY010000079">
    <property type="protein sequence ID" value="MBO8481622.1"/>
    <property type="molecule type" value="Genomic_DNA"/>
</dbReference>
<dbReference type="Pfam" id="PF03819">
    <property type="entry name" value="MazG"/>
    <property type="match status" value="1"/>
</dbReference>
<sequence length="146" mass="17006">NWEELKIKEKDGNKRILSGVPGALPALIKAYRMQEKARAVGFDWDEKSQVWDKVREELGEFEAEIKEEKISKDRAESELGDVLFSIVNAARLYGLEPDTALDRTCEKFRRRFTYLEEHTIRQGRSLKEMSLPEMDEIWDEAKSKGL</sequence>
<dbReference type="AlphaFoldDB" id="A0A9D9NQ22"/>
<dbReference type="GO" id="GO:0046076">
    <property type="term" value="P:dTTP catabolic process"/>
    <property type="evidence" value="ECO:0007669"/>
    <property type="project" value="TreeGrafter"/>
</dbReference>
<reference evidence="2" key="1">
    <citation type="submission" date="2020-10" db="EMBL/GenBank/DDBJ databases">
        <authorList>
            <person name="Gilroy R."/>
        </authorList>
    </citation>
    <scope>NUCLEOTIDE SEQUENCE</scope>
    <source>
        <strain evidence="2">B3-2255</strain>
    </source>
</reference>
<comment type="caution">
    <text evidence="2">The sequence shown here is derived from an EMBL/GenBank/DDBJ whole genome shotgun (WGS) entry which is preliminary data.</text>
</comment>
<dbReference type="Proteomes" id="UP000823772">
    <property type="component" value="Unassembled WGS sequence"/>
</dbReference>
<dbReference type="Gene3D" id="1.10.287.1080">
    <property type="entry name" value="MazG-like"/>
    <property type="match status" value="1"/>
</dbReference>
<evidence type="ECO:0000259" key="1">
    <source>
        <dbReference type="Pfam" id="PF03819"/>
    </source>
</evidence>
<proteinExistence type="predicted"/>
<name>A0A9D9NQ22_9BACT</name>
<reference evidence="2" key="2">
    <citation type="journal article" date="2021" name="PeerJ">
        <title>Extensive microbial diversity within the chicken gut microbiome revealed by metagenomics and culture.</title>
        <authorList>
            <person name="Gilroy R."/>
            <person name="Ravi A."/>
            <person name="Getino M."/>
            <person name="Pursley I."/>
            <person name="Horton D.L."/>
            <person name="Alikhan N.F."/>
            <person name="Baker D."/>
            <person name="Gharbi K."/>
            <person name="Hall N."/>
            <person name="Watson M."/>
            <person name="Adriaenssens E.M."/>
            <person name="Foster-Nyarko E."/>
            <person name="Jarju S."/>
            <person name="Secka A."/>
            <person name="Antonio M."/>
            <person name="Oren A."/>
            <person name="Chaudhuri R.R."/>
            <person name="La Ragione R."/>
            <person name="Hildebrand F."/>
            <person name="Pallen M.J."/>
        </authorList>
    </citation>
    <scope>NUCLEOTIDE SEQUENCE</scope>
    <source>
        <strain evidence="2">B3-2255</strain>
    </source>
</reference>
<dbReference type="InterPro" id="IPR004518">
    <property type="entry name" value="MazG-like_dom"/>
</dbReference>
<dbReference type="PANTHER" id="PTHR30522">
    <property type="entry name" value="NUCLEOSIDE TRIPHOSPHATE PYROPHOSPHOHYDROLASE"/>
    <property type="match status" value="1"/>
</dbReference>
<dbReference type="GO" id="GO:0046081">
    <property type="term" value="P:dUTP catabolic process"/>
    <property type="evidence" value="ECO:0007669"/>
    <property type="project" value="TreeGrafter"/>
</dbReference>
<evidence type="ECO:0000313" key="2">
    <source>
        <dbReference type="EMBL" id="MBO8481622.1"/>
    </source>
</evidence>
<protein>
    <submittedName>
        <fullName evidence="2">MazG family protein</fullName>
    </submittedName>
</protein>
<dbReference type="GO" id="GO:0047429">
    <property type="term" value="F:nucleoside triphosphate diphosphatase activity"/>
    <property type="evidence" value="ECO:0007669"/>
    <property type="project" value="InterPro"/>
</dbReference>
<dbReference type="FunFam" id="1.10.287.1080:FF:000003">
    <property type="entry name" value="Nucleoside triphosphate pyrophosphohydrolase"/>
    <property type="match status" value="1"/>
</dbReference>
<feature type="non-terminal residue" evidence="2">
    <location>
        <position position="1"/>
    </location>
</feature>
<dbReference type="GO" id="GO:0046052">
    <property type="term" value="P:UTP catabolic process"/>
    <property type="evidence" value="ECO:0007669"/>
    <property type="project" value="TreeGrafter"/>
</dbReference>
<feature type="domain" description="NTP pyrophosphohydrolase MazG-like" evidence="1">
    <location>
        <begin position="53"/>
        <end position="111"/>
    </location>
</feature>
<organism evidence="2 3">
    <name type="scientific">Candidatus Merdivivens faecigallinarum</name>
    <dbReference type="NCBI Taxonomy" id="2840871"/>
    <lineage>
        <taxon>Bacteria</taxon>
        <taxon>Pseudomonadati</taxon>
        <taxon>Bacteroidota</taxon>
        <taxon>Bacteroidia</taxon>
        <taxon>Bacteroidales</taxon>
        <taxon>Muribaculaceae</taxon>
        <taxon>Muribaculaceae incertae sedis</taxon>
        <taxon>Candidatus Merdivivens</taxon>
    </lineage>
</organism>
<dbReference type="InterPro" id="IPR048011">
    <property type="entry name" value="NTP-PPase_MazG-like_C"/>
</dbReference>
<dbReference type="GO" id="GO:0046047">
    <property type="term" value="P:TTP catabolic process"/>
    <property type="evidence" value="ECO:0007669"/>
    <property type="project" value="TreeGrafter"/>
</dbReference>
<gene>
    <name evidence="2" type="ORF">IAC87_03645</name>
</gene>
<accession>A0A9D9NQ22</accession>